<dbReference type="PANTHER" id="PTHR47199">
    <property type="entry name" value="PHOTOSYSTEM II STABILITY/ASSEMBLY FACTOR HCF136, CHLOROPLASTIC"/>
    <property type="match status" value="1"/>
</dbReference>
<dbReference type="InterPro" id="IPR015943">
    <property type="entry name" value="WD40/YVTN_repeat-like_dom_sf"/>
</dbReference>
<dbReference type="Proteomes" id="UP001203342">
    <property type="component" value="Unassembled WGS sequence"/>
</dbReference>
<dbReference type="Pfam" id="PF02012">
    <property type="entry name" value="BNR"/>
    <property type="match status" value="2"/>
</dbReference>
<evidence type="ECO:0000313" key="2">
    <source>
        <dbReference type="Proteomes" id="UP001203342"/>
    </source>
</evidence>
<dbReference type="PANTHER" id="PTHR47199:SF2">
    <property type="entry name" value="PHOTOSYSTEM II STABILITY_ASSEMBLY FACTOR HCF136, CHLOROPLASTIC"/>
    <property type="match status" value="1"/>
</dbReference>
<dbReference type="InterPro" id="IPR002860">
    <property type="entry name" value="BNR_rpt"/>
</dbReference>
<gene>
    <name evidence="1" type="ORF">NAT47_11090</name>
</gene>
<dbReference type="RefSeq" id="WP_250582755.1">
    <property type="nucleotide sequence ID" value="NZ_JAMLJN010000010.1"/>
</dbReference>
<dbReference type="EMBL" id="JAMLJN010000010">
    <property type="protein sequence ID" value="MCL9770960.1"/>
    <property type="molecule type" value="Genomic_DNA"/>
</dbReference>
<accession>A0ABT0TJ05</accession>
<name>A0ABT0TJ05_9FLAO</name>
<protein>
    <submittedName>
        <fullName evidence="1">Oxidoreductase</fullName>
    </submittedName>
</protein>
<proteinExistence type="predicted"/>
<evidence type="ECO:0000313" key="1">
    <source>
        <dbReference type="EMBL" id="MCL9770960.1"/>
    </source>
</evidence>
<dbReference type="CDD" id="cd15482">
    <property type="entry name" value="Sialidase_non-viral"/>
    <property type="match status" value="1"/>
</dbReference>
<comment type="caution">
    <text evidence="1">The sequence shown here is derived from an EMBL/GenBank/DDBJ whole genome shotgun (WGS) entry which is preliminary data.</text>
</comment>
<sequence>MKTIYLFLLFISISGIAQNKKFKSEVILETKLSCRAILVDDEKVWMGMDKGRYGFYDKKKDTTIIKEIQSVPRTTEFRSIAGTKKAIFILAIGNPAMLIRIDKKTLEETVVYEEEHEKVFYDSMQFVDDLNGFAMGDPIENCLAFIKTTDGGKTWQKVNCDVLPKVSEGEAAFATSNTNLIVKGKSIFMVSGGKKSRVFVSDDFGATWNVYETPLVQGETMTGIFTADFYNEKIGIIAGGNYEKQDQNWANKAFTKNGGKTWKLIAEKEAFGYASCVQFVPNSKWKKIISVGGTGMFYSDNFGKSWTKFSDDKDFFTFRFESEKVFYATGRNKLVRFEIQ</sequence>
<reference evidence="1 2" key="1">
    <citation type="submission" date="2022-05" db="EMBL/GenBank/DDBJ databases">
        <title>Flavobacterium sp., isolated from activated sludge.</title>
        <authorList>
            <person name="Ran Q."/>
        </authorList>
    </citation>
    <scope>NUCLEOTIDE SEQUENCE [LARGE SCALE GENOMIC DNA]</scope>
    <source>
        <strain evidence="1 2">HXWNR69</strain>
    </source>
</reference>
<dbReference type="InterPro" id="IPR036278">
    <property type="entry name" value="Sialidase_sf"/>
</dbReference>
<dbReference type="Gene3D" id="2.130.10.10">
    <property type="entry name" value="YVTN repeat-like/Quinoprotein amine dehydrogenase"/>
    <property type="match status" value="1"/>
</dbReference>
<organism evidence="1 2">
    <name type="scientific">Flavobacterium fragile</name>
    <dbReference type="NCBI Taxonomy" id="2949085"/>
    <lineage>
        <taxon>Bacteria</taxon>
        <taxon>Pseudomonadati</taxon>
        <taxon>Bacteroidota</taxon>
        <taxon>Flavobacteriia</taxon>
        <taxon>Flavobacteriales</taxon>
        <taxon>Flavobacteriaceae</taxon>
        <taxon>Flavobacterium</taxon>
    </lineage>
</organism>
<keyword evidence="2" id="KW-1185">Reference proteome</keyword>
<dbReference type="SUPFAM" id="SSF50939">
    <property type="entry name" value="Sialidases"/>
    <property type="match status" value="1"/>
</dbReference>